<dbReference type="PANTHER" id="PTHR34107">
    <property type="entry name" value="SLL0198 PROTEIN-RELATED"/>
    <property type="match status" value="1"/>
</dbReference>
<feature type="domain" description="Putative restriction endonuclease" evidence="1">
    <location>
        <begin position="14"/>
        <end position="189"/>
    </location>
</feature>
<dbReference type="Pfam" id="PF05685">
    <property type="entry name" value="Uma2"/>
    <property type="match status" value="1"/>
</dbReference>
<dbReference type="RefSeq" id="WP_145266167.1">
    <property type="nucleotide sequence ID" value="NZ_CP036426.1"/>
</dbReference>
<name>A0A518GUI6_9BACT</name>
<dbReference type="KEGG" id="tpla:ElP_00570"/>
<proteinExistence type="predicted"/>
<dbReference type="OrthoDB" id="276303at2"/>
<dbReference type="EMBL" id="CP036426">
    <property type="protein sequence ID" value="QDV32234.1"/>
    <property type="molecule type" value="Genomic_DNA"/>
</dbReference>
<protein>
    <recommendedName>
        <fullName evidence="1">Putative restriction endonuclease domain-containing protein</fullName>
    </recommendedName>
</protein>
<dbReference type="CDD" id="cd06260">
    <property type="entry name" value="DUF820-like"/>
    <property type="match status" value="1"/>
</dbReference>
<accession>A0A518GUI6</accession>
<evidence type="ECO:0000313" key="3">
    <source>
        <dbReference type="Proteomes" id="UP000317835"/>
    </source>
</evidence>
<reference evidence="2 3" key="1">
    <citation type="submission" date="2019-02" db="EMBL/GenBank/DDBJ databases">
        <title>Deep-cultivation of Planctomycetes and their phenomic and genomic characterization uncovers novel biology.</title>
        <authorList>
            <person name="Wiegand S."/>
            <person name="Jogler M."/>
            <person name="Boedeker C."/>
            <person name="Pinto D."/>
            <person name="Vollmers J."/>
            <person name="Rivas-Marin E."/>
            <person name="Kohn T."/>
            <person name="Peeters S.H."/>
            <person name="Heuer A."/>
            <person name="Rast P."/>
            <person name="Oberbeckmann S."/>
            <person name="Bunk B."/>
            <person name="Jeske O."/>
            <person name="Meyerdierks A."/>
            <person name="Storesund J.E."/>
            <person name="Kallscheuer N."/>
            <person name="Luecker S."/>
            <person name="Lage O.M."/>
            <person name="Pohl T."/>
            <person name="Merkel B.J."/>
            <person name="Hornburger P."/>
            <person name="Mueller R.-W."/>
            <person name="Bruemmer F."/>
            <person name="Labrenz M."/>
            <person name="Spormann A.M."/>
            <person name="Op den Camp H."/>
            <person name="Overmann J."/>
            <person name="Amann R."/>
            <person name="Jetten M.S.M."/>
            <person name="Mascher T."/>
            <person name="Medema M.H."/>
            <person name="Devos D.P."/>
            <person name="Kaster A.-K."/>
            <person name="Ovreas L."/>
            <person name="Rohde M."/>
            <person name="Galperin M.Y."/>
            <person name="Jogler C."/>
        </authorList>
    </citation>
    <scope>NUCLEOTIDE SEQUENCE [LARGE SCALE GENOMIC DNA]</scope>
    <source>
        <strain evidence="2 3">ElP</strain>
    </source>
</reference>
<dbReference type="SUPFAM" id="SSF52980">
    <property type="entry name" value="Restriction endonuclease-like"/>
    <property type="match status" value="1"/>
</dbReference>
<organism evidence="2 3">
    <name type="scientific">Tautonia plasticadhaerens</name>
    <dbReference type="NCBI Taxonomy" id="2527974"/>
    <lineage>
        <taxon>Bacteria</taxon>
        <taxon>Pseudomonadati</taxon>
        <taxon>Planctomycetota</taxon>
        <taxon>Planctomycetia</taxon>
        <taxon>Isosphaerales</taxon>
        <taxon>Isosphaeraceae</taxon>
        <taxon>Tautonia</taxon>
    </lineage>
</organism>
<dbReference type="InterPro" id="IPR012296">
    <property type="entry name" value="Nuclease_put_TT1808"/>
</dbReference>
<keyword evidence="3" id="KW-1185">Reference proteome</keyword>
<gene>
    <name evidence="2" type="ORF">ElP_00570</name>
</gene>
<dbReference type="AlphaFoldDB" id="A0A518GUI6"/>
<dbReference type="InterPro" id="IPR008538">
    <property type="entry name" value="Uma2"/>
</dbReference>
<dbReference type="PANTHER" id="PTHR34107:SF1">
    <property type="entry name" value="SLL0198 PROTEIN"/>
    <property type="match status" value="1"/>
</dbReference>
<dbReference type="InterPro" id="IPR011335">
    <property type="entry name" value="Restrct_endonuc-II-like"/>
</dbReference>
<evidence type="ECO:0000313" key="2">
    <source>
        <dbReference type="EMBL" id="QDV32234.1"/>
    </source>
</evidence>
<dbReference type="Gene3D" id="3.90.1570.10">
    <property type="entry name" value="tt1808, chain A"/>
    <property type="match status" value="1"/>
</dbReference>
<dbReference type="Proteomes" id="UP000317835">
    <property type="component" value="Chromosome"/>
</dbReference>
<evidence type="ECO:0000259" key="1">
    <source>
        <dbReference type="Pfam" id="PF05685"/>
    </source>
</evidence>
<sequence>MSAEVAPRRLVTSEEFFALPDDGIDRDLIDGVVVEWGKRMTRRHRKHGRVEAQVSYLLKRWLFERPEPRGEVVAGEVYFRLRRPGDPEAEANVGIDVAYVSAGLVAATADEATFFDGPPVLAVEILSPSNTQEEIDDKVALYLAAGVPIVWVINTRYRTITIYRPDAEPELVNALGELAAEPHLPGFRVEARRVFE</sequence>